<evidence type="ECO:0000256" key="1">
    <source>
        <dbReference type="SAM" id="SignalP"/>
    </source>
</evidence>
<feature type="signal peptide" evidence="1">
    <location>
        <begin position="1"/>
        <end position="22"/>
    </location>
</feature>
<dbReference type="Gene3D" id="2.60.40.10">
    <property type="entry name" value="Immunoglobulins"/>
    <property type="match status" value="1"/>
</dbReference>
<reference evidence="2 3" key="1">
    <citation type="submission" date="2021-03" db="EMBL/GenBank/DDBJ databases">
        <title>Muricauda lutimaris sp. nov. and Muricauda ruestringensis sp. nov, two marine members of the Flavobacteriaceae isolated from deep sea sediments of Western Pacific.</title>
        <authorList>
            <person name="Zhao S."/>
            <person name="Liu R."/>
        </authorList>
    </citation>
    <scope>NUCLEOTIDE SEQUENCE [LARGE SCALE GENOMIC DNA]</scope>
    <source>
        <strain evidence="2 3">BC31-1-A7</strain>
    </source>
</reference>
<dbReference type="InterPro" id="IPR050583">
    <property type="entry name" value="Mycobacterial_A85_antigen"/>
</dbReference>
<dbReference type="InterPro" id="IPR029058">
    <property type="entry name" value="AB_hydrolase_fold"/>
</dbReference>
<keyword evidence="3" id="KW-1185">Reference proteome</keyword>
<accession>A0ABS3G5N9</accession>
<dbReference type="EMBL" id="JAFLNL010000006">
    <property type="protein sequence ID" value="MBO0354735.1"/>
    <property type="molecule type" value="Genomic_DNA"/>
</dbReference>
<dbReference type="InterPro" id="IPR014756">
    <property type="entry name" value="Ig_E-set"/>
</dbReference>
<dbReference type="CDD" id="cd11294">
    <property type="entry name" value="E_set_Esterase_like_N"/>
    <property type="match status" value="1"/>
</dbReference>
<dbReference type="RefSeq" id="WP_207034098.1">
    <property type="nucleotide sequence ID" value="NZ_JAFLNL010000006.1"/>
</dbReference>
<dbReference type="PANTHER" id="PTHR48098:SF1">
    <property type="entry name" value="DIACYLGLYCEROL ACYLTRANSFERASE_MYCOLYLTRANSFERASE AG85A"/>
    <property type="match status" value="1"/>
</dbReference>
<name>A0ABS3G5N9_9FLAO</name>
<keyword evidence="1" id="KW-0732">Signal</keyword>
<dbReference type="InterPro" id="IPR013783">
    <property type="entry name" value="Ig-like_fold"/>
</dbReference>
<evidence type="ECO:0000313" key="2">
    <source>
        <dbReference type="EMBL" id="MBO0354735.1"/>
    </source>
</evidence>
<sequence>MKIASSLNVTLAFLFVSTLCFGQQANVNLDYNPQEDTEGLIPFSAPINSPEVHDDQTITFRVKAPDAQKVELNPGAINTALGKGREPIHFTKGEDGVWTLTIGPLPPDMYAYHLRVDGVQMADPSNTQAAFTAMPPYSELIVHGDGPAYYDAKNVPHGNVTRHVYHSDVTKGERELYVYTPPGYDPEKKYPVLYLLGGSGELPSNWVYDGRVNFIMDNLLAENKAKPMIIAIPNNQVIHRNHPQHSELTFDIFEKELRNHVIPVVDENYSTIQNPEGRAISGLSMGGRHSMFIGFRSLDLFANFGILSAGDTDAETSLSHFLNDSEVNNKIDYLFVGQGTKEAEGFFNTRVQGLVGALNKHDIEHEYYVGGNGGHDWSTWRHLLYYRFLPNLWQNN</sequence>
<dbReference type="Proteomes" id="UP000664044">
    <property type="component" value="Unassembled WGS sequence"/>
</dbReference>
<dbReference type="Pfam" id="PF00756">
    <property type="entry name" value="Esterase"/>
    <property type="match status" value="1"/>
</dbReference>
<protein>
    <recommendedName>
        <fullName evidence="4">Esterase</fullName>
    </recommendedName>
</protein>
<evidence type="ECO:0008006" key="4">
    <source>
        <dbReference type="Google" id="ProtNLM"/>
    </source>
</evidence>
<dbReference type="SUPFAM" id="SSF53474">
    <property type="entry name" value="alpha/beta-Hydrolases"/>
    <property type="match status" value="1"/>
</dbReference>
<dbReference type="InterPro" id="IPR000801">
    <property type="entry name" value="Esterase-like"/>
</dbReference>
<evidence type="ECO:0000313" key="3">
    <source>
        <dbReference type="Proteomes" id="UP000664044"/>
    </source>
</evidence>
<gene>
    <name evidence="2" type="ORF">J0656_11980</name>
</gene>
<dbReference type="SUPFAM" id="SSF81296">
    <property type="entry name" value="E set domains"/>
    <property type="match status" value="1"/>
</dbReference>
<proteinExistence type="predicted"/>
<organism evidence="2 3">
    <name type="scientific">Flagellimonas aurea</name>
    <dbReference type="NCBI Taxonomy" id="2915619"/>
    <lineage>
        <taxon>Bacteria</taxon>
        <taxon>Pseudomonadati</taxon>
        <taxon>Bacteroidota</taxon>
        <taxon>Flavobacteriia</taxon>
        <taxon>Flavobacteriales</taxon>
        <taxon>Flavobacteriaceae</taxon>
        <taxon>Flagellimonas</taxon>
    </lineage>
</organism>
<dbReference type="PANTHER" id="PTHR48098">
    <property type="entry name" value="ENTEROCHELIN ESTERASE-RELATED"/>
    <property type="match status" value="1"/>
</dbReference>
<feature type="chain" id="PRO_5045992122" description="Esterase" evidence="1">
    <location>
        <begin position="23"/>
        <end position="396"/>
    </location>
</feature>
<dbReference type="Gene3D" id="3.40.50.1820">
    <property type="entry name" value="alpha/beta hydrolase"/>
    <property type="match status" value="1"/>
</dbReference>
<comment type="caution">
    <text evidence="2">The sequence shown here is derived from an EMBL/GenBank/DDBJ whole genome shotgun (WGS) entry which is preliminary data.</text>
</comment>